<accession>A0AA96IY64</accession>
<proteinExistence type="predicted"/>
<evidence type="ECO:0000256" key="1">
    <source>
        <dbReference type="SAM" id="Coils"/>
    </source>
</evidence>
<reference evidence="2" key="1">
    <citation type="submission" date="2023-07" db="EMBL/GenBank/DDBJ databases">
        <authorList>
            <person name="Xia Y."/>
        </authorList>
    </citation>
    <scope>NUCLEOTIDE SEQUENCE</scope>
    <source>
        <strain evidence="2">F</strain>
    </source>
</reference>
<sequence length="75" mass="8935">MEETDQVIIKLLSENDQKVETIKELENNLSDMREIHQKTLDELSQLKDKNFELIARVLEMEQKILENMDNFSILE</sequence>
<feature type="coiled-coil region" evidence="1">
    <location>
        <begin position="8"/>
        <end position="63"/>
    </location>
</feature>
<gene>
    <name evidence="2" type="ORF">MarFTMF_360</name>
</gene>
<organism evidence="2">
    <name type="scientific">Marseillevirus sp</name>
    <dbReference type="NCBI Taxonomy" id="2809551"/>
    <lineage>
        <taxon>Viruses</taxon>
        <taxon>Varidnaviria</taxon>
        <taxon>Bamfordvirae</taxon>
        <taxon>Nucleocytoviricota</taxon>
        <taxon>Megaviricetes</taxon>
        <taxon>Pimascovirales</taxon>
        <taxon>Pimascovirales incertae sedis</taxon>
        <taxon>Marseilleviridae</taxon>
        <taxon>Marseillevirus</taxon>
    </lineage>
</organism>
<evidence type="ECO:0000313" key="2">
    <source>
        <dbReference type="EMBL" id="WNL49876.1"/>
    </source>
</evidence>
<name>A0AA96IY64_9VIRU</name>
<keyword evidence="1" id="KW-0175">Coiled coil</keyword>
<protein>
    <submittedName>
        <fullName evidence="2">Uncharacterized protein</fullName>
    </submittedName>
</protein>
<dbReference type="EMBL" id="OR343188">
    <property type="protein sequence ID" value="WNL49876.1"/>
    <property type="molecule type" value="Genomic_DNA"/>
</dbReference>